<evidence type="ECO:0000313" key="2">
    <source>
        <dbReference type="EMBL" id="UYL95648.1"/>
    </source>
</evidence>
<dbReference type="EMBL" id="ON746544">
    <property type="protein sequence ID" value="UYL95648.1"/>
    <property type="molecule type" value="Genomic_RNA"/>
</dbReference>
<proteinExistence type="predicted"/>
<feature type="region of interest" description="Disordered" evidence="1">
    <location>
        <begin position="669"/>
        <end position="715"/>
    </location>
</feature>
<feature type="region of interest" description="Disordered" evidence="1">
    <location>
        <begin position="1"/>
        <end position="132"/>
    </location>
</feature>
<evidence type="ECO:0000256" key="1">
    <source>
        <dbReference type="SAM" id="MobiDB-lite"/>
    </source>
</evidence>
<feature type="compositionally biased region" description="Pro residues" evidence="1">
    <location>
        <begin position="242"/>
        <end position="255"/>
    </location>
</feature>
<protein>
    <submittedName>
        <fullName evidence="2">Uncharacterized protein</fullName>
    </submittedName>
</protein>
<reference evidence="2" key="1">
    <citation type="submission" date="2022-05" db="EMBL/GenBank/DDBJ databases">
        <authorList>
            <person name="Cao W."/>
            <person name="Jia N."/>
            <person name="Lam T.T.-Y."/>
            <person name="Ni X."/>
            <person name="Liu J."/>
        </authorList>
    </citation>
    <scope>NUCLEOTIDE SEQUENCE</scope>
    <source>
        <strain evidence="2">TIGMIC 1</strain>
    </source>
</reference>
<accession>A0A9E7V2E4</accession>
<name>A0A9E7V2E4_9VIRU</name>
<feature type="region of interest" description="Disordered" evidence="1">
    <location>
        <begin position="242"/>
        <end position="358"/>
    </location>
</feature>
<sequence length="715" mass="73158">MQTQVSSTGLGEDLPGDHVGGTGDPYSGLVPEAGGRYTPSRFSQGTPNLGLPLGPNVTGQSDVNKEGSVPSECHGAEGGHPAPSNGGPPQTVPSGQNAGNAGADSVRVTPPYVGGGDRVGGSDFITQERPPPPVEVYPFALIRGEDGGLLLNQRGLDISRSHHEEWTLRGEEWWRAVDLLQGKGEQLPGPRAECQGSSHKGYVLYANGPGPRVDNPVGKERSMFDRAYGGWVKAVNKVRGPAPPVPDPAPVPPSAVPAAGRRVLGRDKPTLPPPRGGRKGGGLGRSRPSTLPGIGAPRERHLPLGCGSGSSASSSPGGGICQVSHDGGVQQAGGGARESLPVSSARGGGVRRPPRDPRVTGALATLRSKFALGEAITRDHWQLAEAIVADPEFGWECARLALGRGDKVVVPGRNVPARGTAPGAQGRDVMSSIPDALLRGVTHGVPLRVRDACVAGDPDFIQEVWVDVAAEGLAALAMVAATAATVPAYTAVLVRLRQAAGEGALGSVRSIATGLASAVASVPMEAPASRVHQVLPFGEKPTLEAAVTGGLPPSVVHTGAVGGDDRGMLAARACTHHRCVQVPDRDGNGVVVLCAGVDARGCDRAQAIGALAQDFWSMASLGPDLSLQAWEDGGRDRFISTIQCFEAEVNSAWATSPVGVSCVRMPASGATSGTTSPLMGRKDGTPGGETRPPQAVPDQGSDKDGFSAPDHVSGS</sequence>
<organism evidence="2">
    <name type="scientific">Jiamusi Totiv tick virus 1</name>
    <dbReference type="NCBI Taxonomy" id="2972346"/>
    <lineage>
        <taxon>Viruses</taxon>
        <taxon>Riboviria</taxon>
        <taxon>Orthornavirae</taxon>
        <taxon>Duplornaviricota</taxon>
        <taxon>Chrymotiviricetes</taxon>
        <taxon>Ghabrivirales</taxon>
        <taxon>Totiviridae</taxon>
    </lineage>
</organism>